<feature type="transmembrane region" description="Helical" evidence="1">
    <location>
        <begin position="6"/>
        <end position="38"/>
    </location>
</feature>
<name>A0A1H2E848_9GAMM</name>
<dbReference type="InterPro" id="IPR021218">
    <property type="entry name" value="DUF2784"/>
</dbReference>
<keyword evidence="3" id="KW-1185">Reference proteome</keyword>
<keyword evidence="1" id="KW-0472">Membrane</keyword>
<evidence type="ECO:0008006" key="4">
    <source>
        <dbReference type="Google" id="ProtNLM"/>
    </source>
</evidence>
<dbReference type="EMBL" id="LT629787">
    <property type="protein sequence ID" value="SDT91225.1"/>
    <property type="molecule type" value="Genomic_DNA"/>
</dbReference>
<proteinExistence type="predicted"/>
<dbReference type="STRING" id="1434072.SAMN05216210_0434"/>
<feature type="transmembrane region" description="Helical" evidence="1">
    <location>
        <begin position="107"/>
        <end position="127"/>
    </location>
</feature>
<dbReference type="Pfam" id="PF10861">
    <property type="entry name" value="DUF2784"/>
    <property type="match status" value="1"/>
</dbReference>
<dbReference type="AlphaFoldDB" id="A0A1H2E848"/>
<dbReference type="RefSeq" id="WP_197675044.1">
    <property type="nucleotide sequence ID" value="NZ_LT629787.1"/>
</dbReference>
<keyword evidence="1" id="KW-1133">Transmembrane helix</keyword>
<organism evidence="2 3">
    <name type="scientific">Halopseudomonas salegens</name>
    <dbReference type="NCBI Taxonomy" id="1434072"/>
    <lineage>
        <taxon>Bacteria</taxon>
        <taxon>Pseudomonadati</taxon>
        <taxon>Pseudomonadota</taxon>
        <taxon>Gammaproteobacteria</taxon>
        <taxon>Pseudomonadales</taxon>
        <taxon>Pseudomonadaceae</taxon>
        <taxon>Halopseudomonas</taxon>
    </lineage>
</organism>
<gene>
    <name evidence="2" type="ORF">SAMN05216210_0434</name>
</gene>
<evidence type="ECO:0000313" key="2">
    <source>
        <dbReference type="EMBL" id="SDT91225.1"/>
    </source>
</evidence>
<dbReference type="Proteomes" id="UP000243924">
    <property type="component" value="Chromosome I"/>
</dbReference>
<reference evidence="3" key="1">
    <citation type="submission" date="2016-10" db="EMBL/GenBank/DDBJ databases">
        <authorList>
            <person name="Varghese N."/>
            <person name="Submissions S."/>
        </authorList>
    </citation>
    <scope>NUCLEOTIDE SEQUENCE [LARGE SCALE GENOMIC DNA]</scope>
    <source>
        <strain evidence="3">CECT 8338</strain>
    </source>
</reference>
<sequence length="138" mass="16039">MTRQLLFLWLADFILVVHVLFVLFVVCGLLAIYLGYALQWQWVRNRFFRLAHLVAIAIVVLQAWLGVICPLTGWEMALRAKAGEAAYSGSFIQHWLQQLLYYSAPDWVFVLLYTVFGSLVLASWWLVRPHSRSRQPDN</sequence>
<evidence type="ECO:0000256" key="1">
    <source>
        <dbReference type="SAM" id="Phobius"/>
    </source>
</evidence>
<evidence type="ECO:0000313" key="3">
    <source>
        <dbReference type="Proteomes" id="UP000243924"/>
    </source>
</evidence>
<accession>A0A1H2E848</accession>
<protein>
    <recommendedName>
        <fullName evidence="4">DUF2784 domain-containing protein</fullName>
    </recommendedName>
</protein>
<feature type="transmembrane region" description="Helical" evidence="1">
    <location>
        <begin position="50"/>
        <end position="74"/>
    </location>
</feature>
<keyword evidence="1" id="KW-0812">Transmembrane</keyword>